<gene>
    <name evidence="2" type="ORF">DGMP_29440</name>
</gene>
<evidence type="ECO:0000313" key="3">
    <source>
        <dbReference type="Proteomes" id="UP000826725"/>
    </source>
</evidence>
<protein>
    <submittedName>
        <fullName evidence="2">Uncharacterized protein</fullName>
    </submittedName>
</protein>
<dbReference type="KEGG" id="dbk:DGMP_29440"/>
<evidence type="ECO:0000256" key="1">
    <source>
        <dbReference type="SAM" id="Phobius"/>
    </source>
</evidence>
<dbReference type="EMBL" id="AP024086">
    <property type="protein sequence ID" value="BCL62251.1"/>
    <property type="molecule type" value="Genomic_DNA"/>
</dbReference>
<proteinExistence type="predicted"/>
<keyword evidence="1" id="KW-0472">Membrane</keyword>
<keyword evidence="1" id="KW-0812">Transmembrane</keyword>
<dbReference type="Proteomes" id="UP000826725">
    <property type="component" value="Chromosome"/>
</dbReference>
<accession>A0A8D5FKH6</accession>
<evidence type="ECO:0000313" key="2">
    <source>
        <dbReference type="EMBL" id="BCL62251.1"/>
    </source>
</evidence>
<reference evidence="2" key="1">
    <citation type="submission" date="2020-09" db="EMBL/GenBank/DDBJ databases">
        <title>Desulfogranum mesoprofundum gen. nov., sp. nov., a novel mesophilic, sulfate-reducing chemolithoautotroph isolated from a deep-sea hydrothermal vent chimney in the Suiyo Seamount.</title>
        <authorList>
            <person name="Hashimoto Y."/>
            <person name="Nakagawa S."/>
        </authorList>
    </citation>
    <scope>NUCLEOTIDE SEQUENCE</scope>
    <source>
        <strain evidence="2">KT2</strain>
    </source>
</reference>
<name>A0A8D5FKH6_9BACT</name>
<keyword evidence="3" id="KW-1185">Reference proteome</keyword>
<feature type="transmembrane region" description="Helical" evidence="1">
    <location>
        <begin position="46"/>
        <end position="63"/>
    </location>
</feature>
<dbReference type="AlphaFoldDB" id="A0A8D5FKH6"/>
<dbReference type="RefSeq" id="WP_228854624.1">
    <property type="nucleotide sequence ID" value="NZ_AP024086.1"/>
</dbReference>
<organism evidence="2 3">
    <name type="scientific">Desulfomarina profundi</name>
    <dbReference type="NCBI Taxonomy" id="2772557"/>
    <lineage>
        <taxon>Bacteria</taxon>
        <taxon>Pseudomonadati</taxon>
        <taxon>Thermodesulfobacteriota</taxon>
        <taxon>Desulfobulbia</taxon>
        <taxon>Desulfobulbales</taxon>
        <taxon>Desulfobulbaceae</taxon>
        <taxon>Desulfomarina</taxon>
    </lineage>
</organism>
<sequence>MTDNEKDLDRVLKLLDETEQIDLDDDFNRAVLARVREEKTDVRVTWYKPAVAFAVSVAVVLAVRQFGPLLKKTQMDDVAVSDRMVIEHLELLEKMDVLEHLDVYLDTATSNLFLQLLEKQ</sequence>
<keyword evidence="1" id="KW-1133">Transmembrane helix</keyword>